<protein>
    <submittedName>
        <fullName evidence="1">Uncharacterized protein</fullName>
    </submittedName>
</protein>
<organism evidence="1 2">
    <name type="scientific">Mycena venus</name>
    <dbReference type="NCBI Taxonomy" id="2733690"/>
    <lineage>
        <taxon>Eukaryota</taxon>
        <taxon>Fungi</taxon>
        <taxon>Dikarya</taxon>
        <taxon>Basidiomycota</taxon>
        <taxon>Agaricomycotina</taxon>
        <taxon>Agaricomycetes</taxon>
        <taxon>Agaricomycetidae</taxon>
        <taxon>Agaricales</taxon>
        <taxon>Marasmiineae</taxon>
        <taxon>Mycenaceae</taxon>
        <taxon>Mycena</taxon>
    </lineage>
</organism>
<dbReference type="AlphaFoldDB" id="A0A8H6Z2J7"/>
<sequence length="290" mass="33177">MDPDGDSPYFPRELEREIFETAAELYPETIPTLLLVALRVLEWIEPLGYRTFFLAETRSTSQRFRFLQHAIQSKPAHFIRTNIWYLLAGTTFTAGTLNDVLPHCTGIRSLVLFHACPSMLSQLKDTQPRRLAIPIASLFHDQDTRVMDFTLPFFACLTHLDVFEILNDLNSWSSSWTTLGLLPGLTHLAFLELCESALIAEILVTCTKLKVLIGMHSEAPPSWEDMPNIPVDEARFVSMAVSTTDYIMDWEVGTKGGMDFWARADAFVAKRRRGEIEPRSRHWIEDRDEI</sequence>
<evidence type="ECO:0000313" key="1">
    <source>
        <dbReference type="EMBL" id="KAF7369319.1"/>
    </source>
</evidence>
<proteinExistence type="predicted"/>
<dbReference type="OrthoDB" id="3145912at2759"/>
<dbReference type="EMBL" id="JACAZI010000002">
    <property type="protein sequence ID" value="KAF7369319.1"/>
    <property type="molecule type" value="Genomic_DNA"/>
</dbReference>
<keyword evidence="2" id="KW-1185">Reference proteome</keyword>
<name>A0A8H6Z2J7_9AGAR</name>
<gene>
    <name evidence="1" type="ORF">MVEN_00260100</name>
</gene>
<reference evidence="1" key="1">
    <citation type="submission" date="2020-05" db="EMBL/GenBank/DDBJ databases">
        <title>Mycena genomes resolve the evolution of fungal bioluminescence.</title>
        <authorList>
            <person name="Tsai I.J."/>
        </authorList>
    </citation>
    <scope>NUCLEOTIDE SEQUENCE</scope>
    <source>
        <strain evidence="1">CCC161011</strain>
    </source>
</reference>
<accession>A0A8H6Z2J7</accession>
<comment type="caution">
    <text evidence="1">The sequence shown here is derived from an EMBL/GenBank/DDBJ whole genome shotgun (WGS) entry which is preliminary data.</text>
</comment>
<evidence type="ECO:0000313" key="2">
    <source>
        <dbReference type="Proteomes" id="UP000620124"/>
    </source>
</evidence>
<dbReference type="Proteomes" id="UP000620124">
    <property type="component" value="Unassembled WGS sequence"/>
</dbReference>